<dbReference type="GO" id="GO:0046872">
    <property type="term" value="F:metal ion binding"/>
    <property type="evidence" value="ECO:0007669"/>
    <property type="project" value="UniProtKB-KW"/>
</dbReference>
<feature type="domain" description="HMA" evidence="2">
    <location>
        <begin position="2"/>
        <end position="68"/>
    </location>
</feature>
<dbReference type="EMBL" id="UINC01146348">
    <property type="protein sequence ID" value="SVD37020.1"/>
    <property type="molecule type" value="Genomic_DNA"/>
</dbReference>
<dbReference type="FunFam" id="3.30.70.100:FF:000001">
    <property type="entry name" value="ATPase copper transporting beta"/>
    <property type="match status" value="1"/>
</dbReference>
<dbReference type="InterPro" id="IPR017969">
    <property type="entry name" value="Heavy-metal-associated_CS"/>
</dbReference>
<dbReference type="AlphaFoldDB" id="A0A382US26"/>
<sequence length="69" mass="7203">MERIELEVEGMTCGGCVNSVQNALNRIDGISSAIADLDSGIVTVDFDSGIIQQSIISASITEAGFDVII</sequence>
<evidence type="ECO:0000313" key="3">
    <source>
        <dbReference type="EMBL" id="SVD37020.1"/>
    </source>
</evidence>
<dbReference type="PROSITE" id="PS01047">
    <property type="entry name" value="HMA_1"/>
    <property type="match status" value="1"/>
</dbReference>
<protein>
    <recommendedName>
        <fullName evidence="2">HMA domain-containing protein</fullName>
    </recommendedName>
</protein>
<name>A0A382US26_9ZZZZ</name>
<reference evidence="3" key="1">
    <citation type="submission" date="2018-05" db="EMBL/GenBank/DDBJ databases">
        <authorList>
            <person name="Lanie J.A."/>
            <person name="Ng W.-L."/>
            <person name="Kazmierczak K.M."/>
            <person name="Andrzejewski T.M."/>
            <person name="Davidsen T.M."/>
            <person name="Wayne K.J."/>
            <person name="Tettelin H."/>
            <person name="Glass J.I."/>
            <person name="Rusch D."/>
            <person name="Podicherti R."/>
            <person name="Tsui H.-C.T."/>
            <person name="Winkler M.E."/>
        </authorList>
    </citation>
    <scope>NUCLEOTIDE SEQUENCE</scope>
</reference>
<dbReference type="Pfam" id="PF00403">
    <property type="entry name" value="HMA"/>
    <property type="match status" value="1"/>
</dbReference>
<proteinExistence type="predicted"/>
<dbReference type="CDD" id="cd00371">
    <property type="entry name" value="HMA"/>
    <property type="match status" value="1"/>
</dbReference>
<dbReference type="Gene3D" id="3.30.70.100">
    <property type="match status" value="1"/>
</dbReference>
<keyword evidence="1" id="KW-0479">Metal-binding</keyword>
<dbReference type="PRINTS" id="PR00942">
    <property type="entry name" value="CUATPASEI"/>
</dbReference>
<dbReference type="InterPro" id="IPR006121">
    <property type="entry name" value="HMA_dom"/>
</dbReference>
<gene>
    <name evidence="3" type="ORF">METZ01_LOCUS389874</name>
</gene>
<dbReference type="PROSITE" id="PS50846">
    <property type="entry name" value="HMA_2"/>
    <property type="match status" value="1"/>
</dbReference>
<dbReference type="SUPFAM" id="SSF55008">
    <property type="entry name" value="HMA, heavy metal-associated domain"/>
    <property type="match status" value="1"/>
</dbReference>
<organism evidence="3">
    <name type="scientific">marine metagenome</name>
    <dbReference type="NCBI Taxonomy" id="408172"/>
    <lineage>
        <taxon>unclassified sequences</taxon>
        <taxon>metagenomes</taxon>
        <taxon>ecological metagenomes</taxon>
    </lineage>
</organism>
<evidence type="ECO:0000256" key="1">
    <source>
        <dbReference type="ARBA" id="ARBA00022723"/>
    </source>
</evidence>
<accession>A0A382US26</accession>
<dbReference type="InterPro" id="IPR036163">
    <property type="entry name" value="HMA_dom_sf"/>
</dbReference>
<evidence type="ECO:0000259" key="2">
    <source>
        <dbReference type="PROSITE" id="PS50846"/>
    </source>
</evidence>